<reference evidence="4 5" key="1">
    <citation type="journal article" date="2024" name="J. Plant Pathol.">
        <title>Sequence and assembly of the genome of Seiridium unicorne, isolate CBS 538.82, causal agent of cypress canker disease.</title>
        <authorList>
            <person name="Scali E."/>
            <person name="Rocca G.D."/>
            <person name="Danti R."/>
            <person name="Garbelotto M."/>
            <person name="Barberini S."/>
            <person name="Baroncelli R."/>
            <person name="Emiliani G."/>
        </authorList>
    </citation>
    <scope>NUCLEOTIDE SEQUENCE [LARGE SCALE GENOMIC DNA]</scope>
    <source>
        <strain evidence="4 5">BM-138-508</strain>
    </source>
</reference>
<dbReference type="Proteomes" id="UP001408356">
    <property type="component" value="Unassembled WGS sequence"/>
</dbReference>
<comment type="caution">
    <text evidence="4">The sequence shown here is derived from an EMBL/GenBank/DDBJ whole genome shotgun (WGS) entry which is preliminary data.</text>
</comment>
<dbReference type="Gene3D" id="3.40.50.720">
    <property type="entry name" value="NAD(P)-binding Rossmann-like Domain"/>
    <property type="match status" value="1"/>
</dbReference>
<evidence type="ECO:0000313" key="4">
    <source>
        <dbReference type="EMBL" id="KAK9416756.1"/>
    </source>
</evidence>
<name>A0ABR2UR34_9PEZI</name>
<dbReference type="Pfam" id="PF00106">
    <property type="entry name" value="adh_short"/>
    <property type="match status" value="1"/>
</dbReference>
<evidence type="ECO:0000259" key="3">
    <source>
        <dbReference type="SMART" id="SM00822"/>
    </source>
</evidence>
<dbReference type="EMBL" id="JARVKF010000404">
    <property type="protein sequence ID" value="KAK9416756.1"/>
    <property type="molecule type" value="Genomic_DNA"/>
</dbReference>
<dbReference type="InterPro" id="IPR036291">
    <property type="entry name" value="NAD(P)-bd_dom_sf"/>
</dbReference>
<dbReference type="InterPro" id="IPR057326">
    <property type="entry name" value="KR_dom"/>
</dbReference>
<accession>A0ABR2UR34</accession>
<dbReference type="SMART" id="SM00822">
    <property type="entry name" value="PKS_KR"/>
    <property type="match status" value="1"/>
</dbReference>
<keyword evidence="2" id="KW-0560">Oxidoreductase</keyword>
<evidence type="ECO:0000256" key="1">
    <source>
        <dbReference type="ARBA" id="ARBA00006484"/>
    </source>
</evidence>
<dbReference type="CDD" id="cd05233">
    <property type="entry name" value="SDR_c"/>
    <property type="match status" value="1"/>
</dbReference>
<feature type="domain" description="Ketoreductase" evidence="3">
    <location>
        <begin position="29"/>
        <end position="219"/>
    </location>
</feature>
<dbReference type="InterPro" id="IPR002347">
    <property type="entry name" value="SDR_fam"/>
</dbReference>
<comment type="similarity">
    <text evidence="1">Belongs to the short-chain dehydrogenases/reductases (SDR) family.</text>
</comment>
<dbReference type="PANTHER" id="PTHR42901:SF1">
    <property type="entry name" value="ALCOHOL DEHYDROGENASE"/>
    <property type="match status" value="1"/>
</dbReference>
<gene>
    <name evidence="4" type="ORF">SUNI508_09454</name>
</gene>
<dbReference type="SUPFAM" id="SSF51735">
    <property type="entry name" value="NAD(P)-binding Rossmann-fold domains"/>
    <property type="match status" value="1"/>
</dbReference>
<sequence>MAFNYTSTTHRTTYDAIAPTLPHLSASEKTVIIAGGSAGIGKATALAFLEAGSRRLALTGRREELLLTARSELASKYPDAKIITFAADVSDEAGVNHAFATVKEELGPANVIVNSAGVAPVKPLVDSDINVWWATFETNVKGAAIVAQAVAKHASPSATVLHLSTAGALFPAGPGFPISSYAASKLAVTKVMEYFGAENPGLKVITVHPGVVVDTPGGQKMVEDSGVPFQGDDSKPFFRIPYTICYLWADVLALINSLVDLPAHFLVWAASGESNFLKNKFVFATWDVEELKARQDEIANSLELIIGLNGVPRQT</sequence>
<proteinExistence type="inferred from homology"/>
<keyword evidence="5" id="KW-1185">Reference proteome</keyword>
<dbReference type="PANTHER" id="PTHR42901">
    <property type="entry name" value="ALCOHOL DEHYDROGENASE"/>
    <property type="match status" value="1"/>
</dbReference>
<organism evidence="4 5">
    <name type="scientific">Seiridium unicorne</name>
    <dbReference type="NCBI Taxonomy" id="138068"/>
    <lineage>
        <taxon>Eukaryota</taxon>
        <taxon>Fungi</taxon>
        <taxon>Dikarya</taxon>
        <taxon>Ascomycota</taxon>
        <taxon>Pezizomycotina</taxon>
        <taxon>Sordariomycetes</taxon>
        <taxon>Xylariomycetidae</taxon>
        <taxon>Amphisphaeriales</taxon>
        <taxon>Sporocadaceae</taxon>
        <taxon>Seiridium</taxon>
    </lineage>
</organism>
<evidence type="ECO:0000313" key="5">
    <source>
        <dbReference type="Proteomes" id="UP001408356"/>
    </source>
</evidence>
<dbReference type="PRINTS" id="PR00081">
    <property type="entry name" value="GDHRDH"/>
</dbReference>
<evidence type="ECO:0000256" key="2">
    <source>
        <dbReference type="ARBA" id="ARBA00023002"/>
    </source>
</evidence>
<protein>
    <recommendedName>
        <fullName evidence="3">Ketoreductase domain-containing protein</fullName>
    </recommendedName>
</protein>